<proteinExistence type="predicted"/>
<evidence type="ECO:0008006" key="3">
    <source>
        <dbReference type="Google" id="ProtNLM"/>
    </source>
</evidence>
<keyword evidence="2" id="KW-1185">Reference proteome</keyword>
<dbReference type="eggNOG" id="ENOG502S47R">
    <property type="taxonomic scope" value="Eukaryota"/>
</dbReference>
<accession>F2TVK3</accession>
<evidence type="ECO:0000313" key="1">
    <source>
        <dbReference type="EMBL" id="EGD72099.1"/>
    </source>
</evidence>
<dbReference type="GeneID" id="16067695"/>
<dbReference type="InParanoid" id="F2TVK3"/>
<dbReference type="RefSeq" id="XP_004998671.1">
    <property type="nucleotide sequence ID" value="XM_004998614.1"/>
</dbReference>
<dbReference type="Proteomes" id="UP000007799">
    <property type="component" value="Unassembled WGS sequence"/>
</dbReference>
<dbReference type="OrthoDB" id="5218136at2759"/>
<dbReference type="Gene3D" id="2.115.10.20">
    <property type="entry name" value="Glycosyl hydrolase domain, family 43"/>
    <property type="match status" value="2"/>
</dbReference>
<dbReference type="STRING" id="946362.F2TVK3"/>
<reference evidence="1" key="1">
    <citation type="submission" date="2009-08" db="EMBL/GenBank/DDBJ databases">
        <title>Annotation of Salpingoeca rosetta.</title>
        <authorList>
            <consortium name="The Broad Institute Genome Sequencing Platform"/>
            <person name="Russ C."/>
            <person name="Cuomo C."/>
            <person name="Burger G."/>
            <person name="Gray M.W."/>
            <person name="Holland P.W.H."/>
            <person name="King N."/>
            <person name="Lang F.B.F."/>
            <person name="Roger A.J."/>
            <person name="Ruiz-Trillo I."/>
            <person name="Young S.K."/>
            <person name="Zeng Q."/>
            <person name="Gargeya S."/>
            <person name="Alvarado L."/>
            <person name="Berlin A."/>
            <person name="Chapman S.B."/>
            <person name="Chen Z."/>
            <person name="Freedman E."/>
            <person name="Gellesch M."/>
            <person name="Goldberg J."/>
            <person name="Griggs A."/>
            <person name="Gujja S."/>
            <person name="Heilman E."/>
            <person name="Heiman D."/>
            <person name="Howarth C."/>
            <person name="Mehta T."/>
            <person name="Neiman D."/>
            <person name="Pearson M."/>
            <person name="Roberts A."/>
            <person name="Saif S."/>
            <person name="Shea T."/>
            <person name="Shenoy N."/>
            <person name="Sisk P."/>
            <person name="Stolte C."/>
            <person name="Sykes S."/>
            <person name="White J."/>
            <person name="Yandava C."/>
            <person name="Haas B."/>
            <person name="Nusbaum C."/>
            <person name="Birren B."/>
        </authorList>
    </citation>
    <scope>NUCLEOTIDE SEQUENCE [LARGE SCALE GENOMIC DNA]</scope>
    <source>
        <strain evidence="1">ATCC 50818</strain>
    </source>
</reference>
<protein>
    <recommendedName>
        <fullName evidence="3">SMB domain-containing protein</fullName>
    </recommendedName>
</protein>
<dbReference type="SUPFAM" id="SSF75005">
    <property type="entry name" value="Arabinanase/levansucrase/invertase"/>
    <property type="match status" value="1"/>
</dbReference>
<dbReference type="KEGG" id="sre:PTSG_00115"/>
<dbReference type="EMBL" id="GL832955">
    <property type="protein sequence ID" value="EGD72099.1"/>
    <property type="molecule type" value="Genomic_DNA"/>
</dbReference>
<sequence>MAVTRSYRELMVVRGRRSQRQRNISMHAAGVAPAAAVLLALVMLAATAPTRMPMMVSAAPVYKAGIELQTRTECLPHHEQLLQHREAEELKVAPLTFFVTERHMTACDANAVASMDVSGVLQSWTDEPTTDLLLVFRQPDMCEQAFMHMVVPFDGSIASSDTHRRERLQSTFPSPMGALQDSVFVDEDADECADFPALTKAHVRLPNVTVRCDAPYGTALHASMDVCMLWHKRNNNRCTDLQRCDPSCVNAGDCCSDYVSYCINKEVPDAGGVLPGDNKRFQVHRLGNGPIINADTFGLDPYWTSIIAANINGPSLIKVPSWVSNPLGRYYLYFAHHKGAYIRLAFADHIAGPYTIYDPGVLQMEDGPGANHIASPDIIIDEENQLLRMYFHQPRSDADLTQFSYVAMSTDGLQFVAHTQELGPPYFRVFRHDNMWYAYAKDYWRGGIWARSEDGLSSFELGNICLQGAHPARHTAVWVDGHKLYLFYSRIYDTPETIYVTMIDLRKPWEEWECQHGILLIKPEHDYEGANVPVRTSYPGVSYSPVHELRDPAIYEEDGRVYLVYSVQGELGLAIAEITWTFTDTEN</sequence>
<name>F2TVK3_SALR5</name>
<evidence type="ECO:0000313" key="2">
    <source>
        <dbReference type="Proteomes" id="UP000007799"/>
    </source>
</evidence>
<gene>
    <name evidence="1" type="ORF">PTSG_00115</name>
</gene>
<dbReference type="InterPro" id="IPR023296">
    <property type="entry name" value="Glyco_hydro_beta-prop_sf"/>
</dbReference>
<dbReference type="AlphaFoldDB" id="F2TVK3"/>
<organism evidence="2">
    <name type="scientific">Salpingoeca rosetta (strain ATCC 50818 / BSB-021)</name>
    <dbReference type="NCBI Taxonomy" id="946362"/>
    <lineage>
        <taxon>Eukaryota</taxon>
        <taxon>Choanoflagellata</taxon>
        <taxon>Craspedida</taxon>
        <taxon>Salpingoecidae</taxon>
        <taxon>Salpingoeca</taxon>
    </lineage>
</organism>